<keyword evidence="4 7" id="KW-0677">Repeat</keyword>
<reference evidence="9 10" key="1">
    <citation type="submission" date="2015-03" db="EMBL/GenBank/DDBJ databases">
        <title>Draft genome sequence of Elstera litoralis.</title>
        <authorList>
            <person name="Rahalkar M.C."/>
            <person name="Dhakephalkar P.K."/>
            <person name="Pore S.D."/>
            <person name="Arora P."/>
            <person name="Kapse N.G."/>
            <person name="Pandit P.S."/>
        </authorList>
    </citation>
    <scope>NUCLEOTIDE SEQUENCE [LARGE SCALE GENOMIC DNA]</scope>
    <source>
        <strain evidence="9 10">Dia-1</strain>
    </source>
</reference>
<dbReference type="RefSeq" id="WP_045777008.1">
    <property type="nucleotide sequence ID" value="NZ_LAJY01000568.1"/>
</dbReference>
<organism evidence="9 10">
    <name type="scientific">Elstera litoralis</name>
    <dbReference type="NCBI Taxonomy" id="552518"/>
    <lineage>
        <taxon>Bacteria</taxon>
        <taxon>Pseudomonadati</taxon>
        <taxon>Pseudomonadota</taxon>
        <taxon>Alphaproteobacteria</taxon>
        <taxon>Rhodospirillales</taxon>
        <taxon>Rhodospirillaceae</taxon>
        <taxon>Elstera</taxon>
    </lineage>
</organism>
<evidence type="ECO:0000259" key="8">
    <source>
        <dbReference type="Pfam" id="PF04613"/>
    </source>
</evidence>
<dbReference type="HAMAP" id="MF_00523">
    <property type="entry name" value="LpxD"/>
    <property type="match status" value="1"/>
</dbReference>
<dbReference type="InterPro" id="IPR020573">
    <property type="entry name" value="UDP_GlcNAc_AcTrfase_non-rep"/>
</dbReference>
<comment type="similarity">
    <text evidence="7">Belongs to the transferase hexapeptide repeat family. LpxD subfamily.</text>
</comment>
<keyword evidence="1 7" id="KW-0444">Lipid biosynthesis</keyword>
<gene>
    <name evidence="7" type="primary">lpxD</name>
    <name evidence="9" type="ORF">VZ95_17520</name>
</gene>
<dbReference type="OrthoDB" id="9784739at2"/>
<comment type="caution">
    <text evidence="9">The sequence shown here is derived from an EMBL/GenBank/DDBJ whole genome shotgun (WGS) entry which is preliminary data.</text>
</comment>
<dbReference type="GO" id="GO:0009245">
    <property type="term" value="P:lipid A biosynthetic process"/>
    <property type="evidence" value="ECO:0007669"/>
    <property type="project" value="UniProtKB-UniRule"/>
</dbReference>
<dbReference type="InterPro" id="IPR011004">
    <property type="entry name" value="Trimer_LpxA-like_sf"/>
</dbReference>
<comment type="catalytic activity">
    <reaction evidence="7">
        <text>a UDP-3-O-[(3R)-3-hydroxyacyl]-alpha-D-glucosamine + a (3R)-hydroxyacyl-[ACP] = a UDP-2-N,3-O-bis[(3R)-3-hydroxyacyl]-alpha-D-glucosamine + holo-[ACP] + H(+)</text>
        <dbReference type="Rhea" id="RHEA:53836"/>
        <dbReference type="Rhea" id="RHEA-COMP:9685"/>
        <dbReference type="Rhea" id="RHEA-COMP:9945"/>
        <dbReference type="ChEBI" id="CHEBI:15378"/>
        <dbReference type="ChEBI" id="CHEBI:64479"/>
        <dbReference type="ChEBI" id="CHEBI:78827"/>
        <dbReference type="ChEBI" id="CHEBI:137740"/>
        <dbReference type="ChEBI" id="CHEBI:137748"/>
        <dbReference type="EC" id="2.3.1.191"/>
    </reaction>
</comment>
<dbReference type="SUPFAM" id="SSF51161">
    <property type="entry name" value="Trimeric LpxA-like enzymes"/>
    <property type="match status" value="1"/>
</dbReference>
<dbReference type="AlphaFoldDB" id="A0A0F3IPJ5"/>
<proteinExistence type="inferred from homology"/>
<dbReference type="NCBIfam" id="NF002060">
    <property type="entry name" value="PRK00892.1"/>
    <property type="match status" value="1"/>
</dbReference>
<dbReference type="Pfam" id="PF00132">
    <property type="entry name" value="Hexapep"/>
    <property type="match status" value="2"/>
</dbReference>
<dbReference type="PANTHER" id="PTHR43378:SF2">
    <property type="entry name" value="UDP-3-O-ACYLGLUCOSAMINE N-ACYLTRANSFERASE 1, MITOCHONDRIAL-RELATED"/>
    <property type="match status" value="1"/>
</dbReference>
<evidence type="ECO:0000256" key="3">
    <source>
        <dbReference type="ARBA" id="ARBA00022679"/>
    </source>
</evidence>
<keyword evidence="10" id="KW-1185">Reference proteome</keyword>
<evidence type="ECO:0000256" key="1">
    <source>
        <dbReference type="ARBA" id="ARBA00022516"/>
    </source>
</evidence>
<protein>
    <recommendedName>
        <fullName evidence="7">UDP-3-O-acylglucosamine N-acyltransferase</fullName>
        <ecNumber evidence="7">2.3.1.191</ecNumber>
    </recommendedName>
</protein>
<keyword evidence="3 7" id="KW-0808">Transferase</keyword>
<keyword evidence="5 7" id="KW-0443">Lipid metabolism</keyword>
<comment type="function">
    <text evidence="7">Catalyzes the N-acylation of UDP-3-O-acylglucosamine using 3-hydroxyacyl-ACP as the acyl donor. Is involved in the biosynthesis of lipid A, a phosphorylated glycolipid that anchors the lipopolysaccharide to the outer membrane of the cell.</text>
</comment>
<sequence>MPDPRFFTSSGPLALKLLADRAGAQLRDARHAETRVHTVAPLQAPEPGALTFCDHRRYLDALPAWPAASAILVTAEVAAVAQTDAALLIAPAPTVAFARMARQFFPEPLPPPSIAPSAAVAPSAEIDPSAVIAAQVSIGHGVKIGARTIIRAGTVIGDGVQVGADCDIGVLVSLHYCQVGDRVKMLAGARIGEPGFGFVTTPTGVVKVPQLGLVEIGDDVEIGANACIDRATLTRTVIGQGTMIDNLVHIAHNVQIGKGCIITAQVGISGSTVLEDYVVLGGQVGIADHIRVGRGTRIASRTGLFRDAPAGSSLGGFPAVPIREWHRQSAFLLKGRAEKKEQANE</sequence>
<feature type="domain" description="UDP-3-O-[3-hydroxymyristoyl] glucosamine N-acyltransferase non-repeat region" evidence="8">
    <location>
        <begin position="34"/>
        <end position="102"/>
    </location>
</feature>
<dbReference type="Gene3D" id="2.160.10.10">
    <property type="entry name" value="Hexapeptide repeat proteins"/>
    <property type="match status" value="1"/>
</dbReference>
<dbReference type="GO" id="GO:0103118">
    <property type="term" value="F:UDP-3-O-[(3R)-3-hydroxyacyl]-glucosamine N-acyltransferase activity"/>
    <property type="evidence" value="ECO:0007669"/>
    <property type="project" value="UniProtKB-EC"/>
</dbReference>
<evidence type="ECO:0000256" key="7">
    <source>
        <dbReference type="HAMAP-Rule" id="MF_00523"/>
    </source>
</evidence>
<keyword evidence="2 7" id="KW-0441">Lipid A biosynthesis</keyword>
<feature type="active site" description="Proton acceptor" evidence="7">
    <location>
        <position position="252"/>
    </location>
</feature>
<name>A0A0F3IPJ5_9PROT</name>
<evidence type="ECO:0000313" key="9">
    <source>
        <dbReference type="EMBL" id="KJV08478.1"/>
    </source>
</evidence>
<evidence type="ECO:0000313" key="10">
    <source>
        <dbReference type="Proteomes" id="UP000033774"/>
    </source>
</evidence>
<evidence type="ECO:0000256" key="6">
    <source>
        <dbReference type="ARBA" id="ARBA00023315"/>
    </source>
</evidence>
<accession>A0A0F3IPJ5</accession>
<evidence type="ECO:0000256" key="4">
    <source>
        <dbReference type="ARBA" id="ARBA00022737"/>
    </source>
</evidence>
<dbReference type="NCBIfam" id="TIGR01853">
    <property type="entry name" value="lipid_A_lpxD"/>
    <property type="match status" value="1"/>
</dbReference>
<dbReference type="PANTHER" id="PTHR43378">
    <property type="entry name" value="UDP-3-O-ACYLGLUCOSAMINE N-ACYLTRANSFERASE"/>
    <property type="match status" value="1"/>
</dbReference>
<dbReference type="InterPro" id="IPR001451">
    <property type="entry name" value="Hexapep"/>
</dbReference>
<dbReference type="PATRIC" id="fig|552518.3.peg.3554"/>
<dbReference type="GO" id="GO:0016020">
    <property type="term" value="C:membrane"/>
    <property type="evidence" value="ECO:0007669"/>
    <property type="project" value="GOC"/>
</dbReference>
<evidence type="ECO:0000256" key="5">
    <source>
        <dbReference type="ARBA" id="ARBA00023098"/>
    </source>
</evidence>
<keyword evidence="6 7" id="KW-0012">Acyltransferase</keyword>
<evidence type="ECO:0000256" key="2">
    <source>
        <dbReference type="ARBA" id="ARBA00022556"/>
    </source>
</evidence>
<dbReference type="GO" id="GO:0016410">
    <property type="term" value="F:N-acyltransferase activity"/>
    <property type="evidence" value="ECO:0007669"/>
    <property type="project" value="InterPro"/>
</dbReference>
<dbReference type="UniPathway" id="UPA00973"/>
<dbReference type="Proteomes" id="UP000033774">
    <property type="component" value="Unassembled WGS sequence"/>
</dbReference>
<dbReference type="EC" id="2.3.1.191" evidence="7"/>
<dbReference type="Pfam" id="PF04613">
    <property type="entry name" value="LpxD"/>
    <property type="match status" value="1"/>
</dbReference>
<comment type="subunit">
    <text evidence="7">Homotrimer.</text>
</comment>
<dbReference type="Gene3D" id="3.40.1390.10">
    <property type="entry name" value="MurE/MurF, N-terminal domain"/>
    <property type="match status" value="1"/>
</dbReference>
<dbReference type="EMBL" id="LAJY01000568">
    <property type="protein sequence ID" value="KJV08478.1"/>
    <property type="molecule type" value="Genomic_DNA"/>
</dbReference>
<comment type="pathway">
    <text evidence="7">Bacterial outer membrane biogenesis; LPS lipid A biosynthesis.</text>
</comment>
<dbReference type="InterPro" id="IPR007691">
    <property type="entry name" value="LpxD"/>
</dbReference>
<dbReference type="CDD" id="cd03352">
    <property type="entry name" value="LbH_LpxD"/>
    <property type="match status" value="1"/>
</dbReference>